<dbReference type="EMBL" id="JANJYJ010000001">
    <property type="protein sequence ID" value="KAK3229690.1"/>
    <property type="molecule type" value="Genomic_DNA"/>
</dbReference>
<gene>
    <name evidence="1" type="ORF">Dsin_001571</name>
</gene>
<sequence length="245" mass="27269">MGNIRRRKLITVMSTLKQRKDKKLKDYLACFSQEVSEVQDPNDDAVMAAFVNSLHHNQLSLSLRQRGPITYANLVNDVGGYALAEEEQIAHEGEYIHGGRPNAEAINTIFGGPYNGRSSRERMLEFREAIDGQRNMEVNLVGPDHKKLKQGWDRITFSEADACGLEVKPNDAIIVTVRIEHHEVRRILIDNGSSADILSAGVFDQLGLHRKDLQPQAVPLRGFGGAEVRSLGTIKLLVEVGNFPC</sequence>
<dbReference type="PANTHER" id="PTHR33240:SF15">
    <property type="entry name" value="GAG-PRO-LIKE PROTEIN"/>
    <property type="match status" value="1"/>
</dbReference>
<dbReference type="Gene3D" id="2.40.70.10">
    <property type="entry name" value="Acid Proteases"/>
    <property type="match status" value="1"/>
</dbReference>
<dbReference type="AlphaFoldDB" id="A0AAE0EKE6"/>
<organism evidence="1 2">
    <name type="scientific">Dipteronia sinensis</name>
    <dbReference type="NCBI Taxonomy" id="43782"/>
    <lineage>
        <taxon>Eukaryota</taxon>
        <taxon>Viridiplantae</taxon>
        <taxon>Streptophyta</taxon>
        <taxon>Embryophyta</taxon>
        <taxon>Tracheophyta</taxon>
        <taxon>Spermatophyta</taxon>
        <taxon>Magnoliopsida</taxon>
        <taxon>eudicotyledons</taxon>
        <taxon>Gunneridae</taxon>
        <taxon>Pentapetalae</taxon>
        <taxon>rosids</taxon>
        <taxon>malvids</taxon>
        <taxon>Sapindales</taxon>
        <taxon>Sapindaceae</taxon>
        <taxon>Hippocastanoideae</taxon>
        <taxon>Acereae</taxon>
        <taxon>Dipteronia</taxon>
    </lineage>
</organism>
<protein>
    <recommendedName>
        <fullName evidence="3">Peptidase A2 domain-containing protein</fullName>
    </recommendedName>
</protein>
<dbReference type="InterPro" id="IPR021109">
    <property type="entry name" value="Peptidase_aspartic_dom_sf"/>
</dbReference>
<evidence type="ECO:0000313" key="2">
    <source>
        <dbReference type="Proteomes" id="UP001281410"/>
    </source>
</evidence>
<accession>A0AAE0EKE6</accession>
<evidence type="ECO:0000313" key="1">
    <source>
        <dbReference type="EMBL" id="KAK3229690.1"/>
    </source>
</evidence>
<proteinExistence type="predicted"/>
<evidence type="ECO:0008006" key="3">
    <source>
        <dbReference type="Google" id="ProtNLM"/>
    </source>
</evidence>
<name>A0AAE0EKE6_9ROSI</name>
<dbReference type="PANTHER" id="PTHR33240">
    <property type="entry name" value="OS08G0508500 PROTEIN"/>
    <property type="match status" value="1"/>
</dbReference>
<dbReference type="CDD" id="cd00303">
    <property type="entry name" value="retropepsin_like"/>
    <property type="match status" value="1"/>
</dbReference>
<comment type="caution">
    <text evidence="1">The sequence shown here is derived from an EMBL/GenBank/DDBJ whole genome shotgun (WGS) entry which is preliminary data.</text>
</comment>
<dbReference type="Proteomes" id="UP001281410">
    <property type="component" value="Unassembled WGS sequence"/>
</dbReference>
<reference evidence="1" key="1">
    <citation type="journal article" date="2023" name="Plant J.">
        <title>Genome sequences and population genomics provide insights into the demographic history, inbreeding, and mutation load of two 'living fossil' tree species of Dipteronia.</title>
        <authorList>
            <person name="Feng Y."/>
            <person name="Comes H.P."/>
            <person name="Chen J."/>
            <person name="Zhu S."/>
            <person name="Lu R."/>
            <person name="Zhang X."/>
            <person name="Li P."/>
            <person name="Qiu J."/>
            <person name="Olsen K.M."/>
            <person name="Qiu Y."/>
        </authorList>
    </citation>
    <scope>NUCLEOTIDE SEQUENCE</scope>
    <source>
        <strain evidence="1">NBL</strain>
    </source>
</reference>
<keyword evidence="2" id="KW-1185">Reference proteome</keyword>